<name>A0A9X7YQW7_9GAMM</name>
<evidence type="ECO:0000256" key="2">
    <source>
        <dbReference type="ARBA" id="ARBA00022692"/>
    </source>
</evidence>
<dbReference type="Pfam" id="PF02618">
    <property type="entry name" value="YceG"/>
    <property type="match status" value="1"/>
</dbReference>
<dbReference type="HAMAP" id="MF_02065">
    <property type="entry name" value="MltG"/>
    <property type="match status" value="1"/>
</dbReference>
<accession>A0A9X7YQW7</accession>
<dbReference type="EMBL" id="CP046056">
    <property type="protein sequence ID" value="QQD25452.1"/>
    <property type="molecule type" value="Genomic_DNA"/>
</dbReference>
<keyword evidence="1 7" id="KW-1003">Cell membrane</keyword>
<keyword evidence="10" id="KW-1185">Reference proteome</keyword>
<reference evidence="9 10" key="1">
    <citation type="submission" date="2019-11" db="EMBL/GenBank/DDBJ databases">
        <title>Venatorbacter sp. nov. a predator of Campylobacter and other Gram-negative bacteria.</title>
        <authorList>
            <person name="Saeedi A."/>
            <person name="Cummings N.J."/>
            <person name="Connerton I.F."/>
            <person name="Connerton P.L."/>
        </authorList>
    </citation>
    <scope>NUCLEOTIDE SEQUENCE [LARGE SCALE GENOMIC DNA]</scope>
    <source>
        <strain evidence="9">XL5</strain>
    </source>
</reference>
<keyword evidence="3 7" id="KW-1133">Transmembrane helix</keyword>
<dbReference type="EC" id="4.2.2.29" evidence="7"/>
<keyword evidence="5 7" id="KW-0456">Lyase</keyword>
<evidence type="ECO:0000256" key="1">
    <source>
        <dbReference type="ARBA" id="ARBA00022475"/>
    </source>
</evidence>
<gene>
    <name evidence="7 9" type="primary">mltG</name>
    <name evidence="9" type="ORF">GJQ55_06645</name>
</gene>
<dbReference type="Gene3D" id="3.30.1490.480">
    <property type="entry name" value="Endolytic murein transglycosylase"/>
    <property type="match status" value="1"/>
</dbReference>
<feature type="region of interest" description="Disordered" evidence="8">
    <location>
        <begin position="318"/>
        <end position="338"/>
    </location>
</feature>
<dbReference type="PANTHER" id="PTHR30518">
    <property type="entry name" value="ENDOLYTIC MUREIN TRANSGLYCOSYLASE"/>
    <property type="match status" value="1"/>
</dbReference>
<dbReference type="Proteomes" id="UP000596074">
    <property type="component" value="Chromosome"/>
</dbReference>
<comment type="catalytic activity">
    <reaction evidence="7">
        <text>a peptidoglycan chain = a peptidoglycan chain with N-acetyl-1,6-anhydromuramyl-[peptide] at the reducing end + a peptidoglycan chain with N-acetylglucosamine at the non-reducing end.</text>
        <dbReference type="EC" id="4.2.2.29"/>
    </reaction>
</comment>
<dbReference type="NCBIfam" id="TIGR00247">
    <property type="entry name" value="endolytic transglycosylase MltG"/>
    <property type="match status" value="1"/>
</dbReference>
<dbReference type="GO" id="GO:0008932">
    <property type="term" value="F:lytic endotransglycosylase activity"/>
    <property type="evidence" value="ECO:0007669"/>
    <property type="project" value="UniProtKB-UniRule"/>
</dbReference>
<keyword evidence="7" id="KW-0997">Cell inner membrane</keyword>
<protein>
    <recommendedName>
        <fullName evidence="7">Endolytic murein transglycosylase</fullName>
        <ecNumber evidence="7">4.2.2.29</ecNumber>
    </recommendedName>
    <alternativeName>
        <fullName evidence="7">Peptidoglycan lytic transglycosylase</fullName>
    </alternativeName>
    <alternativeName>
        <fullName evidence="7">Peptidoglycan polymerization terminase</fullName>
    </alternativeName>
</protein>
<dbReference type="GO" id="GO:0009252">
    <property type="term" value="P:peptidoglycan biosynthetic process"/>
    <property type="evidence" value="ECO:0007669"/>
    <property type="project" value="UniProtKB-UniRule"/>
</dbReference>
<sequence length="338" mass="37918">MSLLLVLLCGLLLANWLAPLNNTDTVRVDIRPGQTLSALSRQWQADGWLPSALVLRIQARLLGYERSLRTGEYDIPPGLNGTELLALLATATPVSYRIALIEGQPLREALRLLAAETRLQQDVEPFNEEQVARLLGINGSAEGWIYPDTYVFQRGEKVSVLLQQGYQRMQQQLQQAWEQRQPGLPYKTPYDALIMASLVEKETGVEYERAQIAGVFVRRLQKKMRLETDPTVIYGLGEAFSGNLRRSHLRDAANVWNTYRHRGLPPTPIALAGRKALEAALHPAEGTELFFVARGDGTHVFSDTLEAHNRAVREYQIRNRRTDYRSAPPPASPASAEE</sequence>
<dbReference type="GO" id="GO:0071555">
    <property type="term" value="P:cell wall organization"/>
    <property type="evidence" value="ECO:0007669"/>
    <property type="project" value="UniProtKB-KW"/>
</dbReference>
<evidence type="ECO:0000313" key="10">
    <source>
        <dbReference type="Proteomes" id="UP000596074"/>
    </source>
</evidence>
<evidence type="ECO:0000313" key="9">
    <source>
        <dbReference type="EMBL" id="QQD25452.1"/>
    </source>
</evidence>
<comment type="similarity">
    <text evidence="7">Belongs to the transglycosylase MltG family.</text>
</comment>
<dbReference type="CDD" id="cd08010">
    <property type="entry name" value="MltG_like"/>
    <property type="match status" value="1"/>
</dbReference>
<evidence type="ECO:0000256" key="4">
    <source>
        <dbReference type="ARBA" id="ARBA00023136"/>
    </source>
</evidence>
<dbReference type="GO" id="GO:0005886">
    <property type="term" value="C:plasma membrane"/>
    <property type="evidence" value="ECO:0007669"/>
    <property type="project" value="UniProtKB-UniRule"/>
</dbReference>
<keyword evidence="2 7" id="KW-0812">Transmembrane</keyword>
<dbReference type="KEGG" id="vcw:GJQ55_06645"/>
<dbReference type="InterPro" id="IPR003770">
    <property type="entry name" value="MLTG-like"/>
</dbReference>
<dbReference type="Gene3D" id="3.30.160.60">
    <property type="entry name" value="Classic Zinc Finger"/>
    <property type="match status" value="1"/>
</dbReference>
<organism evidence="9 10">
    <name type="scientific">Venatoribacter cucullus</name>
    <dbReference type="NCBI Taxonomy" id="2661630"/>
    <lineage>
        <taxon>Bacteria</taxon>
        <taxon>Pseudomonadati</taxon>
        <taxon>Pseudomonadota</taxon>
        <taxon>Gammaproteobacteria</taxon>
        <taxon>Oceanospirillales</taxon>
        <taxon>Oceanospirillaceae</taxon>
        <taxon>Venatoribacter</taxon>
    </lineage>
</organism>
<evidence type="ECO:0000256" key="8">
    <source>
        <dbReference type="SAM" id="MobiDB-lite"/>
    </source>
</evidence>
<evidence type="ECO:0000256" key="7">
    <source>
        <dbReference type="HAMAP-Rule" id="MF_02065"/>
    </source>
</evidence>
<evidence type="ECO:0000256" key="6">
    <source>
        <dbReference type="ARBA" id="ARBA00023316"/>
    </source>
</evidence>
<evidence type="ECO:0000256" key="3">
    <source>
        <dbReference type="ARBA" id="ARBA00022989"/>
    </source>
</evidence>
<dbReference type="PANTHER" id="PTHR30518:SF2">
    <property type="entry name" value="ENDOLYTIC MUREIN TRANSGLYCOSYLASE"/>
    <property type="match status" value="1"/>
</dbReference>
<dbReference type="AlphaFoldDB" id="A0A9X7YQW7"/>
<evidence type="ECO:0000256" key="5">
    <source>
        <dbReference type="ARBA" id="ARBA00023239"/>
    </source>
</evidence>
<feature type="site" description="Important for catalytic activity" evidence="7">
    <location>
        <position position="202"/>
    </location>
</feature>
<keyword evidence="6 7" id="KW-0961">Cell wall biogenesis/degradation</keyword>
<keyword evidence="4 7" id="KW-0472">Membrane</keyword>
<comment type="function">
    <text evidence="7">Functions as a peptidoglycan terminase that cleaves nascent peptidoglycan strands endolytically to terminate their elongation.</text>
</comment>
<proteinExistence type="inferred from homology"/>